<proteinExistence type="predicted"/>
<reference evidence="2" key="1">
    <citation type="submission" date="2021-04" db="EMBL/GenBank/DDBJ databases">
        <title>Sequencing of actinobacteria type strains.</title>
        <authorList>
            <person name="Nguyen G.-S."/>
            <person name="Wentzel A."/>
        </authorList>
    </citation>
    <scope>NUCLEOTIDE SEQUENCE</scope>
    <source>
        <strain evidence="2">DSM 42095</strain>
    </source>
</reference>
<dbReference type="InterPro" id="IPR000415">
    <property type="entry name" value="Nitroreductase-like"/>
</dbReference>
<evidence type="ECO:0000313" key="3">
    <source>
        <dbReference type="Proteomes" id="UP000675554"/>
    </source>
</evidence>
<evidence type="ECO:0008006" key="4">
    <source>
        <dbReference type="Google" id="ProtNLM"/>
    </source>
</evidence>
<dbReference type="SUPFAM" id="SSF55469">
    <property type="entry name" value="FMN-dependent nitroreductase-like"/>
    <property type="match status" value="2"/>
</dbReference>
<sequence length="331" mass="35893">MRTVPLDAATLENLISAAVAAPSIHNTQPWRYRLDPEALTLAVRAAAERGLPRTDPAGRALHVSVGAAVFNLRIAVSRHGWHPVVRLLPSPDDPSLLATVRLAGTARAGTPHRPELYEALWHRHSSRFPFTGHPVPDEVRAELTEAAHGEGATLRFPAAQEVSRLLALTAEGERRDAEDAGRRAETRRWLAGPDGGGLGLAPATLGPQDAQGHVPVRDFTGASRPDALPSLSFEPRPTVAVLSTQHNRRVDWLRAGQALEHVLLLATAHRLRASLLHQALEWPDLCWALGRAELPARHVQMLIRLGYGPPGPDSPRLPLEAVYESGARAVR</sequence>
<name>A0A8T4IVU8_9ACTN</name>
<dbReference type="GO" id="GO:0016491">
    <property type="term" value="F:oxidoreductase activity"/>
    <property type="evidence" value="ECO:0007669"/>
    <property type="project" value="InterPro"/>
</dbReference>
<protein>
    <recommendedName>
        <fullName evidence="4">Nitroreductase domain-containing protein</fullName>
    </recommendedName>
</protein>
<evidence type="ECO:0000313" key="2">
    <source>
        <dbReference type="EMBL" id="MBR7673997.1"/>
    </source>
</evidence>
<dbReference type="NCBIfam" id="NF047509">
    <property type="entry name" value="Rv3131_FMN_oxido"/>
    <property type="match status" value="1"/>
</dbReference>
<organism evidence="2 3">
    <name type="scientific">Streptomyces daliensis</name>
    <dbReference type="NCBI Taxonomy" id="299421"/>
    <lineage>
        <taxon>Bacteria</taxon>
        <taxon>Bacillati</taxon>
        <taxon>Actinomycetota</taxon>
        <taxon>Actinomycetes</taxon>
        <taxon>Kitasatosporales</taxon>
        <taxon>Streptomycetaceae</taxon>
        <taxon>Streptomyces</taxon>
    </lineage>
</organism>
<dbReference type="PANTHER" id="PTHR23026">
    <property type="entry name" value="NADPH NITROREDUCTASE"/>
    <property type="match status" value="1"/>
</dbReference>
<dbReference type="Proteomes" id="UP000675554">
    <property type="component" value="Unassembled WGS sequence"/>
</dbReference>
<accession>A0A8T4IVU8</accession>
<dbReference type="EMBL" id="JAGSMN010000287">
    <property type="protein sequence ID" value="MBR7673997.1"/>
    <property type="molecule type" value="Genomic_DNA"/>
</dbReference>
<gene>
    <name evidence="2" type="ORF">KDA82_13425</name>
</gene>
<keyword evidence="3" id="KW-1185">Reference proteome</keyword>
<dbReference type="AlphaFoldDB" id="A0A8T4IVU8"/>
<dbReference type="InterPro" id="IPR050627">
    <property type="entry name" value="Nitroreductase/BluB"/>
</dbReference>
<evidence type="ECO:0000256" key="1">
    <source>
        <dbReference type="SAM" id="MobiDB-lite"/>
    </source>
</evidence>
<feature type="region of interest" description="Disordered" evidence="1">
    <location>
        <begin position="172"/>
        <end position="195"/>
    </location>
</feature>
<comment type="caution">
    <text evidence="2">The sequence shown here is derived from an EMBL/GenBank/DDBJ whole genome shotgun (WGS) entry which is preliminary data.</text>
</comment>
<dbReference type="PANTHER" id="PTHR23026:SF123">
    <property type="entry name" value="NAD(P)H NITROREDUCTASE RV3131-RELATED"/>
    <property type="match status" value="1"/>
</dbReference>
<feature type="compositionally biased region" description="Basic and acidic residues" evidence="1">
    <location>
        <begin position="172"/>
        <end position="188"/>
    </location>
</feature>
<dbReference type="Gene3D" id="3.40.109.10">
    <property type="entry name" value="NADH Oxidase"/>
    <property type="match status" value="2"/>
</dbReference>